<dbReference type="InterPro" id="IPR013783">
    <property type="entry name" value="Ig-like_fold"/>
</dbReference>
<dbReference type="Pfam" id="PF01833">
    <property type="entry name" value="TIG"/>
    <property type="match status" value="1"/>
</dbReference>
<reference evidence="3 4" key="1">
    <citation type="journal article" date="2015" name="Genome Biol. Evol.">
        <title>Comparative Genomics of a Bacterivorous Green Alga Reveals Evolutionary Causalities and Consequences of Phago-Mixotrophic Mode of Nutrition.</title>
        <authorList>
            <person name="Burns J.A."/>
            <person name="Paasch A."/>
            <person name="Narechania A."/>
            <person name="Kim E."/>
        </authorList>
    </citation>
    <scope>NUCLEOTIDE SEQUENCE [LARGE SCALE GENOMIC DNA]</scope>
    <source>
        <strain evidence="3 4">PLY_AMNH</strain>
    </source>
</reference>
<dbReference type="Gene3D" id="2.60.40.10">
    <property type="entry name" value="Immunoglobulins"/>
    <property type="match status" value="1"/>
</dbReference>
<dbReference type="InterPro" id="IPR052387">
    <property type="entry name" value="Fibrocystin"/>
</dbReference>
<evidence type="ECO:0000313" key="4">
    <source>
        <dbReference type="Proteomes" id="UP001190700"/>
    </source>
</evidence>
<proteinExistence type="predicted"/>
<comment type="caution">
    <text evidence="3">The sequence shown here is derived from an EMBL/GenBank/DDBJ whole genome shotgun (WGS) entry which is preliminary data.</text>
</comment>
<dbReference type="SUPFAM" id="SSF81296">
    <property type="entry name" value="E set domains"/>
    <property type="match status" value="1"/>
</dbReference>
<dbReference type="AlphaFoldDB" id="A0AAE0FWY2"/>
<dbReference type="Proteomes" id="UP001190700">
    <property type="component" value="Unassembled WGS sequence"/>
</dbReference>
<dbReference type="EMBL" id="LGRX02012814">
    <property type="protein sequence ID" value="KAK3266811.1"/>
    <property type="molecule type" value="Genomic_DNA"/>
</dbReference>
<keyword evidence="4" id="KW-1185">Reference proteome</keyword>
<evidence type="ECO:0000313" key="3">
    <source>
        <dbReference type="EMBL" id="KAK3266811.1"/>
    </source>
</evidence>
<protein>
    <recommendedName>
        <fullName evidence="2">IPT/TIG domain-containing protein</fullName>
    </recommendedName>
</protein>
<evidence type="ECO:0000256" key="1">
    <source>
        <dbReference type="ARBA" id="ARBA00022729"/>
    </source>
</evidence>
<sequence length="304" mass="33417">MDLVGRVARLQVTHEGQPYKFEYHPSITRISHSSGSMAGGLALTIGGHLFGTNASAVKVDVDGVPCDVVSAAAGRIVCTTRAMDPPVNAVEDIPNADASASGDREAIEYCKDAKSVEECCGRYTIDPPYNGQYCVPSNSTETTFSDGSFCAPSSMVKGSAENLALVPDGVCYKPEDTLYVGNRGALHQLYERGAQKERFVFEGEDLLNGKIEDSIEEKSFPYESYSQRWRTVLRPAVTGMHRFVVTADDNVHVLLTTLDKQMNFSAVLEFNTWVSDALHKYPQNWSPYVELEAGVDYLLEVRHQ</sequence>
<dbReference type="PANTHER" id="PTHR46769">
    <property type="entry name" value="POLYCYSTIC KIDNEY AND HEPATIC DISEASE 1 (AUTOSOMAL RECESSIVE)-LIKE 1"/>
    <property type="match status" value="1"/>
</dbReference>
<keyword evidence="1" id="KW-0732">Signal</keyword>
<evidence type="ECO:0000259" key="2">
    <source>
        <dbReference type="Pfam" id="PF01833"/>
    </source>
</evidence>
<dbReference type="InterPro" id="IPR014756">
    <property type="entry name" value="Ig_E-set"/>
</dbReference>
<organism evidence="3 4">
    <name type="scientific">Cymbomonas tetramitiformis</name>
    <dbReference type="NCBI Taxonomy" id="36881"/>
    <lineage>
        <taxon>Eukaryota</taxon>
        <taxon>Viridiplantae</taxon>
        <taxon>Chlorophyta</taxon>
        <taxon>Pyramimonadophyceae</taxon>
        <taxon>Pyramimonadales</taxon>
        <taxon>Pyramimonadaceae</taxon>
        <taxon>Cymbomonas</taxon>
    </lineage>
</organism>
<dbReference type="PANTHER" id="PTHR46769:SF2">
    <property type="entry name" value="FIBROCYSTIN-L ISOFORM 2 PRECURSOR-RELATED"/>
    <property type="match status" value="1"/>
</dbReference>
<gene>
    <name evidence="3" type="ORF">CYMTET_24595</name>
</gene>
<accession>A0AAE0FWY2</accession>
<dbReference type="InterPro" id="IPR002909">
    <property type="entry name" value="IPT_dom"/>
</dbReference>
<dbReference type="CDD" id="cd00603">
    <property type="entry name" value="IPT_PCSR"/>
    <property type="match status" value="1"/>
</dbReference>
<feature type="domain" description="IPT/TIG" evidence="2">
    <location>
        <begin position="25"/>
        <end position="83"/>
    </location>
</feature>
<name>A0AAE0FWY2_9CHLO</name>